<gene>
    <name evidence="2" type="ORF">DFH08DRAFT_811426</name>
    <name evidence="1" type="ORF">DFH08DRAFT_822869</name>
</gene>
<reference evidence="1" key="1">
    <citation type="submission" date="2023-03" db="EMBL/GenBank/DDBJ databases">
        <title>Massive genome expansion in bonnet fungi (Mycena s.s.) driven by repeated elements and novel gene families across ecological guilds.</title>
        <authorList>
            <consortium name="Lawrence Berkeley National Laboratory"/>
            <person name="Harder C.B."/>
            <person name="Miyauchi S."/>
            <person name="Viragh M."/>
            <person name="Kuo A."/>
            <person name="Thoen E."/>
            <person name="Andreopoulos B."/>
            <person name="Lu D."/>
            <person name="Skrede I."/>
            <person name="Drula E."/>
            <person name="Henrissat B."/>
            <person name="Morin E."/>
            <person name="Kohler A."/>
            <person name="Barry K."/>
            <person name="LaButti K."/>
            <person name="Morin E."/>
            <person name="Salamov A."/>
            <person name="Lipzen A."/>
            <person name="Mereny Z."/>
            <person name="Hegedus B."/>
            <person name="Baldrian P."/>
            <person name="Stursova M."/>
            <person name="Weitz H."/>
            <person name="Taylor A."/>
            <person name="Grigoriev I.V."/>
            <person name="Nagy L.G."/>
            <person name="Martin F."/>
            <person name="Kauserud H."/>
        </authorList>
    </citation>
    <scope>NUCLEOTIDE SEQUENCE</scope>
    <source>
        <strain evidence="1">CBHHK002</strain>
    </source>
</reference>
<dbReference type="EMBL" id="JARIHO010000077">
    <property type="protein sequence ID" value="KAJ7310764.1"/>
    <property type="molecule type" value="Genomic_DNA"/>
</dbReference>
<accession>A0AAD6Z7P5</accession>
<evidence type="ECO:0000313" key="3">
    <source>
        <dbReference type="Proteomes" id="UP001218218"/>
    </source>
</evidence>
<evidence type="ECO:0000313" key="2">
    <source>
        <dbReference type="EMBL" id="KAJ7342332.1"/>
    </source>
</evidence>
<evidence type="ECO:0000313" key="1">
    <source>
        <dbReference type="EMBL" id="KAJ7310764.1"/>
    </source>
</evidence>
<proteinExistence type="predicted"/>
<comment type="caution">
    <text evidence="1">The sequence shown here is derived from an EMBL/GenBank/DDBJ whole genome shotgun (WGS) entry which is preliminary data.</text>
</comment>
<dbReference type="Proteomes" id="UP001218218">
    <property type="component" value="Unassembled WGS sequence"/>
</dbReference>
<dbReference type="EMBL" id="JARIHO010000025">
    <property type="protein sequence ID" value="KAJ7342332.1"/>
    <property type="molecule type" value="Genomic_DNA"/>
</dbReference>
<name>A0AAD6Z7P5_9AGAR</name>
<organism evidence="1 3">
    <name type="scientific">Mycena albidolilacea</name>
    <dbReference type="NCBI Taxonomy" id="1033008"/>
    <lineage>
        <taxon>Eukaryota</taxon>
        <taxon>Fungi</taxon>
        <taxon>Dikarya</taxon>
        <taxon>Basidiomycota</taxon>
        <taxon>Agaricomycotina</taxon>
        <taxon>Agaricomycetes</taxon>
        <taxon>Agaricomycetidae</taxon>
        <taxon>Agaricales</taxon>
        <taxon>Marasmiineae</taxon>
        <taxon>Mycenaceae</taxon>
        <taxon>Mycena</taxon>
    </lineage>
</organism>
<dbReference type="AlphaFoldDB" id="A0AAD6Z7P5"/>
<protein>
    <submittedName>
        <fullName evidence="1">Uncharacterized protein</fullName>
    </submittedName>
</protein>
<sequence>MYVNPFLKQGAVWDGGAVHGSDDDARAELVHLIESVRCSHLSHPMAVLFAGIFGGWSHQMTQRKSAIQWLGWLHRKVANVLPRCAHLAKARPGTERVSLTSSVQRDLVIIAFFGMYKAPRGTWTEVRLQYSRSDTDATGSRSGRPFHEIGIREVIRKCTTLVRFEVGVRRSAWVDNLKPSLLSLFYQHTLGAELLLLPPLVSLLLPPLELLLLPVLESLLLPALESLLLPPLESLPRVPAEELREEYSLRPCRECVVGGSTG</sequence>
<keyword evidence="3" id="KW-1185">Reference proteome</keyword>